<dbReference type="EMBL" id="FNBZ01000006">
    <property type="protein sequence ID" value="SDG95975.1"/>
    <property type="molecule type" value="Genomic_DNA"/>
</dbReference>
<keyword evidence="1" id="KW-0472">Membrane</keyword>
<evidence type="ECO:0000313" key="2">
    <source>
        <dbReference type="EMBL" id="SDG95975.1"/>
    </source>
</evidence>
<dbReference type="RefSeq" id="WP_091859097.1">
    <property type="nucleotide sequence ID" value="NZ_FNBZ01000006.1"/>
</dbReference>
<evidence type="ECO:0000256" key="1">
    <source>
        <dbReference type="SAM" id="Phobius"/>
    </source>
</evidence>
<gene>
    <name evidence="2" type="ORF">SAMN05421844_106111</name>
</gene>
<keyword evidence="1" id="KW-0812">Transmembrane</keyword>
<proteinExistence type="predicted"/>
<keyword evidence="1" id="KW-1133">Transmembrane helix</keyword>
<name>A0ABY0P2P8_9HYPH</name>
<reference evidence="2 3" key="1">
    <citation type="submission" date="2016-10" db="EMBL/GenBank/DDBJ databases">
        <authorList>
            <person name="Varghese N."/>
            <person name="Submissions S."/>
        </authorList>
    </citation>
    <scope>NUCLEOTIDE SEQUENCE [LARGE SCALE GENOMIC DNA]</scope>
    <source>
        <strain evidence="2 3">DSM 26672</strain>
    </source>
</reference>
<keyword evidence="3" id="KW-1185">Reference proteome</keyword>
<feature type="transmembrane region" description="Helical" evidence="1">
    <location>
        <begin position="29"/>
        <end position="50"/>
    </location>
</feature>
<dbReference type="Proteomes" id="UP000199468">
    <property type="component" value="Unassembled WGS sequence"/>
</dbReference>
<accession>A0ABY0P2P8</accession>
<organism evidence="2 3">
    <name type="scientific">Bosea robiniae</name>
    <dbReference type="NCBI Taxonomy" id="1036780"/>
    <lineage>
        <taxon>Bacteria</taxon>
        <taxon>Pseudomonadati</taxon>
        <taxon>Pseudomonadota</taxon>
        <taxon>Alphaproteobacteria</taxon>
        <taxon>Hyphomicrobiales</taxon>
        <taxon>Boseaceae</taxon>
        <taxon>Bosea</taxon>
    </lineage>
</organism>
<sequence>MPVTTILWQIPLALAGCFGGAYLGQEILGGGAIGWSVTSAIVALCCAPLFRSLMAHRARRQSR</sequence>
<evidence type="ECO:0000313" key="3">
    <source>
        <dbReference type="Proteomes" id="UP000199468"/>
    </source>
</evidence>
<comment type="caution">
    <text evidence="2">The sequence shown here is derived from an EMBL/GenBank/DDBJ whole genome shotgun (WGS) entry which is preliminary data.</text>
</comment>
<protein>
    <submittedName>
        <fullName evidence="2">Uncharacterized protein</fullName>
    </submittedName>
</protein>